<evidence type="ECO:0000256" key="1">
    <source>
        <dbReference type="ARBA" id="ARBA00023002"/>
    </source>
</evidence>
<name>A0ABQ6MCF9_9STRA</name>
<evidence type="ECO:0000313" key="6">
    <source>
        <dbReference type="EMBL" id="GMI23536.1"/>
    </source>
</evidence>
<gene>
    <name evidence="6" type="ORF">TeGR_g9071</name>
</gene>
<sequence length="614" mass="66188">MLSDLPSFVLSPLVALGLWFSLRLTVSSIVGLVPVLLEFAPWSRPPCIAKRVLEGAEAEALRAPAASPAPRGATPGSLANKSRPSEIMCWDPSTLQFLGAVPAMSAADVCAAVARGKAAQRSWARTSFRQRRLVLRTLQRFIVAHVPEITEACSRDSGKPRVDALLGEIMTTCEKIRCINFNGEGWLRPERRPTGPMMVHKDAYVEYVPLGVLGVIAPWNYPFHNMLNHVISGLFSGNAVVSKPSEHTSWSSQFFTRMVRAALVVNGHDPEIVQTVTGFAEAGSALVSCPDVDKIIFTGSPGVGRMVMAGAAPHLKPVILELGGKDPMVFVNDVSLPEVLPWAMRGSFQNCGQNCCGIERLFVYESVHDEFLDMAAAKIKALRQGVPLACDGHSGEVDCGSMVMDGQIDIIQALVDDAVAKGATLHCGGRRNESVGDGASGQFYEPTLLSGVTDKMRISKEELFGPVMCVIKVPGDDDEECIRMVNDCRFGLGSSVYSRDKARAVAIGERIRSGMFTANDFGVNYLIQSLPFGGVNESGFDRFAGPEGLRACCLERSMVVDRIPFVRTGIPEVINYPIDTAKGMAFGGGLVNLLYSESFIGKLVAVFDLVKASV</sequence>
<comment type="caution">
    <text evidence="6">The sequence shown here is derived from an EMBL/GenBank/DDBJ whole genome shotgun (WGS) entry which is preliminary data.</text>
</comment>
<evidence type="ECO:0000313" key="7">
    <source>
        <dbReference type="Proteomes" id="UP001165060"/>
    </source>
</evidence>
<dbReference type="PROSITE" id="PS00687">
    <property type="entry name" value="ALDEHYDE_DEHYDR_GLU"/>
    <property type="match status" value="1"/>
</dbReference>
<feature type="compositionally biased region" description="Low complexity" evidence="4">
    <location>
        <begin position="64"/>
        <end position="73"/>
    </location>
</feature>
<proteinExistence type="inferred from homology"/>
<evidence type="ECO:0000256" key="3">
    <source>
        <dbReference type="RuleBase" id="RU003345"/>
    </source>
</evidence>
<dbReference type="Gene3D" id="3.40.605.10">
    <property type="entry name" value="Aldehyde Dehydrogenase, Chain A, domain 1"/>
    <property type="match status" value="1"/>
</dbReference>
<dbReference type="InterPro" id="IPR016162">
    <property type="entry name" value="Ald_DH_N"/>
</dbReference>
<dbReference type="EMBL" id="BRYB01000129">
    <property type="protein sequence ID" value="GMI23536.1"/>
    <property type="molecule type" value="Genomic_DNA"/>
</dbReference>
<feature type="active site" evidence="2">
    <location>
        <position position="321"/>
    </location>
</feature>
<dbReference type="InterPro" id="IPR016161">
    <property type="entry name" value="Ald_DH/histidinol_DH"/>
</dbReference>
<feature type="domain" description="Aldehyde dehydrogenase" evidence="5">
    <location>
        <begin position="85"/>
        <end position="553"/>
    </location>
</feature>
<accession>A0ABQ6MCF9</accession>
<evidence type="ECO:0000259" key="5">
    <source>
        <dbReference type="Pfam" id="PF00171"/>
    </source>
</evidence>
<dbReference type="InterPro" id="IPR015590">
    <property type="entry name" value="Aldehyde_DH_dom"/>
</dbReference>
<dbReference type="SUPFAM" id="SSF53720">
    <property type="entry name" value="ALDH-like"/>
    <property type="match status" value="1"/>
</dbReference>
<feature type="region of interest" description="Disordered" evidence="4">
    <location>
        <begin position="64"/>
        <end position="83"/>
    </location>
</feature>
<keyword evidence="7" id="KW-1185">Reference proteome</keyword>
<dbReference type="Pfam" id="PF00171">
    <property type="entry name" value="Aldedh"/>
    <property type="match status" value="1"/>
</dbReference>
<dbReference type="Proteomes" id="UP001165060">
    <property type="component" value="Unassembled WGS sequence"/>
</dbReference>
<evidence type="ECO:0000256" key="4">
    <source>
        <dbReference type="SAM" id="MobiDB-lite"/>
    </source>
</evidence>
<dbReference type="InterPro" id="IPR016160">
    <property type="entry name" value="Ald_DH_CS_CYS"/>
</dbReference>
<organism evidence="6 7">
    <name type="scientific">Tetraparma gracilis</name>
    <dbReference type="NCBI Taxonomy" id="2962635"/>
    <lineage>
        <taxon>Eukaryota</taxon>
        <taxon>Sar</taxon>
        <taxon>Stramenopiles</taxon>
        <taxon>Ochrophyta</taxon>
        <taxon>Bolidophyceae</taxon>
        <taxon>Parmales</taxon>
        <taxon>Triparmaceae</taxon>
        <taxon>Tetraparma</taxon>
    </lineage>
</organism>
<comment type="similarity">
    <text evidence="3">Belongs to the aldehyde dehydrogenase family.</text>
</comment>
<dbReference type="PANTHER" id="PTHR11699">
    <property type="entry name" value="ALDEHYDE DEHYDROGENASE-RELATED"/>
    <property type="match status" value="1"/>
</dbReference>
<protein>
    <recommendedName>
        <fullName evidence="5">Aldehyde dehydrogenase domain-containing protein</fullName>
    </recommendedName>
</protein>
<dbReference type="InterPro" id="IPR016163">
    <property type="entry name" value="Ald_DH_C"/>
</dbReference>
<dbReference type="PROSITE" id="PS00070">
    <property type="entry name" value="ALDEHYDE_DEHYDR_CYS"/>
    <property type="match status" value="1"/>
</dbReference>
<keyword evidence="1 3" id="KW-0560">Oxidoreductase</keyword>
<dbReference type="Gene3D" id="3.40.309.10">
    <property type="entry name" value="Aldehyde Dehydrogenase, Chain A, domain 2"/>
    <property type="match status" value="1"/>
</dbReference>
<evidence type="ECO:0000256" key="2">
    <source>
        <dbReference type="PROSITE-ProRule" id="PRU10007"/>
    </source>
</evidence>
<dbReference type="InterPro" id="IPR029510">
    <property type="entry name" value="Ald_DH_CS_GLU"/>
</dbReference>
<reference evidence="6 7" key="1">
    <citation type="journal article" date="2023" name="Commun. Biol.">
        <title>Genome analysis of Parmales, the sister group of diatoms, reveals the evolutionary specialization of diatoms from phago-mixotrophs to photoautotrophs.</title>
        <authorList>
            <person name="Ban H."/>
            <person name="Sato S."/>
            <person name="Yoshikawa S."/>
            <person name="Yamada K."/>
            <person name="Nakamura Y."/>
            <person name="Ichinomiya M."/>
            <person name="Sato N."/>
            <person name="Blanc-Mathieu R."/>
            <person name="Endo H."/>
            <person name="Kuwata A."/>
            <person name="Ogata H."/>
        </authorList>
    </citation>
    <scope>NUCLEOTIDE SEQUENCE [LARGE SCALE GENOMIC DNA]</scope>
</reference>